<protein>
    <submittedName>
        <fullName evidence="3">TRAP transporter large permease subunit</fullName>
    </submittedName>
</protein>
<comment type="caution">
    <text evidence="3">The sequence shown here is derived from an EMBL/GenBank/DDBJ whole genome shotgun (WGS) entry which is preliminary data.</text>
</comment>
<feature type="transmembrane region" description="Helical" evidence="1">
    <location>
        <begin position="266"/>
        <end position="287"/>
    </location>
</feature>
<organism evidence="3 4">
    <name type="scientific">Flintibacter hominis</name>
    <dbReference type="NCBI Taxonomy" id="2763048"/>
    <lineage>
        <taxon>Bacteria</taxon>
        <taxon>Bacillati</taxon>
        <taxon>Bacillota</taxon>
        <taxon>Clostridia</taxon>
        <taxon>Eubacteriales</taxon>
        <taxon>Flintibacter</taxon>
    </lineage>
</organism>
<feature type="domain" description="TRAP C4-dicarboxylate transport system permease DctM subunit" evidence="2">
    <location>
        <begin position="12"/>
        <end position="439"/>
    </location>
</feature>
<sequence length="455" mass="47200">MEIGIGVWAFVVYLAVVIVWNAVIKRSITEAMLLGFLVAAAFGGIDNYITTVVEAFCAAATDEIFVATMMFVFMSAIMTKTGIIGELIEILNSLVGRLRGGPGYVAVLASGMLGLVSGNSTANAATVGTITIPWLVKTGWPRELAATLTAGNAGSGQSFPASSAMFLMLGMAEVAALVTIDTFYVAMLTAGLWCVAYRLLVVRFYVGRNHIQATPQDQILPLGESLKKNWPALMMFVSIIVPLVLTLSPLAGVLESIPSFGEDGVGSISIVVWVPILMSIIAIIEGWKRLPHSVSGWIGLLKETQSNFLGVGGVFLFAIAGSSALSSIGFGDDLSALLAALDLPKVVMVFIVGALVALVGGPLGGVATTMATGLVAFTALVGVGCSPVAALAAFLIWMSTEGASPPSSPPIFVACSLADVKDVGKTFFPLVFHYVIPITILGGLIALGVLPIANA</sequence>
<name>A0A8J6JBU9_9FIRM</name>
<feature type="transmembrane region" description="Helical" evidence="1">
    <location>
        <begin position="184"/>
        <end position="206"/>
    </location>
</feature>
<dbReference type="PANTHER" id="PTHR43849:SF2">
    <property type="entry name" value="BLL3936 PROTEIN"/>
    <property type="match status" value="1"/>
</dbReference>
<evidence type="ECO:0000313" key="4">
    <source>
        <dbReference type="Proteomes" id="UP000628736"/>
    </source>
</evidence>
<evidence type="ECO:0000259" key="2">
    <source>
        <dbReference type="Pfam" id="PF06808"/>
    </source>
</evidence>
<dbReference type="EMBL" id="JACOPO010000012">
    <property type="protein sequence ID" value="MBC5723673.1"/>
    <property type="molecule type" value="Genomic_DNA"/>
</dbReference>
<evidence type="ECO:0000256" key="1">
    <source>
        <dbReference type="SAM" id="Phobius"/>
    </source>
</evidence>
<proteinExistence type="predicted"/>
<feature type="transmembrane region" description="Helical" evidence="1">
    <location>
        <begin position="431"/>
        <end position="453"/>
    </location>
</feature>
<dbReference type="Pfam" id="PF06808">
    <property type="entry name" value="DctM"/>
    <property type="match status" value="1"/>
</dbReference>
<feature type="transmembrane region" description="Helical" evidence="1">
    <location>
        <begin position="31"/>
        <end position="49"/>
    </location>
</feature>
<feature type="transmembrane region" description="Helical" evidence="1">
    <location>
        <begin position="308"/>
        <end position="326"/>
    </location>
</feature>
<keyword evidence="1" id="KW-1133">Transmembrane helix</keyword>
<feature type="transmembrane region" description="Helical" evidence="1">
    <location>
        <begin position="346"/>
        <end position="367"/>
    </location>
</feature>
<reference evidence="3" key="1">
    <citation type="submission" date="2020-08" db="EMBL/GenBank/DDBJ databases">
        <title>Genome public.</title>
        <authorList>
            <person name="Liu C."/>
            <person name="Sun Q."/>
        </authorList>
    </citation>
    <scope>NUCLEOTIDE SEQUENCE</scope>
    <source>
        <strain evidence="3">NSJ-23</strain>
    </source>
</reference>
<keyword evidence="1" id="KW-0472">Membrane</keyword>
<keyword evidence="1" id="KW-0812">Transmembrane</keyword>
<feature type="transmembrane region" description="Helical" evidence="1">
    <location>
        <begin position="374"/>
        <end position="398"/>
    </location>
</feature>
<evidence type="ECO:0000313" key="3">
    <source>
        <dbReference type="EMBL" id="MBC5723673.1"/>
    </source>
</evidence>
<dbReference type="InterPro" id="IPR010656">
    <property type="entry name" value="DctM"/>
</dbReference>
<feature type="transmembrane region" description="Helical" evidence="1">
    <location>
        <begin position="64"/>
        <end position="88"/>
    </location>
</feature>
<dbReference type="RefSeq" id="WP_147573433.1">
    <property type="nucleotide sequence ID" value="NZ_JACOPO010000012.1"/>
</dbReference>
<accession>A0A8J6JBU9</accession>
<keyword evidence="4" id="KW-1185">Reference proteome</keyword>
<dbReference type="PANTHER" id="PTHR43849">
    <property type="entry name" value="BLL3936 PROTEIN"/>
    <property type="match status" value="1"/>
</dbReference>
<feature type="transmembrane region" description="Helical" evidence="1">
    <location>
        <begin position="6"/>
        <end position="24"/>
    </location>
</feature>
<dbReference type="Proteomes" id="UP000628736">
    <property type="component" value="Unassembled WGS sequence"/>
</dbReference>
<dbReference type="AlphaFoldDB" id="A0A8J6JBU9"/>
<feature type="transmembrane region" description="Helical" evidence="1">
    <location>
        <begin position="232"/>
        <end position="254"/>
    </location>
</feature>
<gene>
    <name evidence="3" type="ORF">H8S11_12730</name>
</gene>